<dbReference type="InterPro" id="IPR036513">
    <property type="entry name" value="STAS_dom_sf"/>
</dbReference>
<evidence type="ECO:0000313" key="5">
    <source>
        <dbReference type="Proteomes" id="UP000240739"/>
    </source>
</evidence>
<dbReference type="CDD" id="cd07043">
    <property type="entry name" value="STAS_anti-anti-sigma_factors"/>
    <property type="match status" value="1"/>
</dbReference>
<proteinExistence type="inferred from homology"/>
<feature type="domain" description="STAS" evidence="3">
    <location>
        <begin position="10"/>
        <end position="109"/>
    </location>
</feature>
<evidence type="ECO:0000256" key="1">
    <source>
        <dbReference type="ARBA" id="ARBA00009013"/>
    </source>
</evidence>
<evidence type="ECO:0000256" key="2">
    <source>
        <dbReference type="RuleBase" id="RU003749"/>
    </source>
</evidence>
<reference evidence="4 5" key="1">
    <citation type="submission" date="2018-03" db="EMBL/GenBank/DDBJ databases">
        <title>Aquarubrobacter algicola gen. nov., sp. nov., a novel actinobacterium isolated from shallow eutrophic lake during the end of cyanobacterial harmful algal blooms.</title>
        <authorList>
            <person name="Chun S.J."/>
        </authorList>
    </citation>
    <scope>NUCLEOTIDE SEQUENCE [LARGE SCALE GENOMIC DNA]</scope>
    <source>
        <strain evidence="4 5">Seoho-28</strain>
    </source>
</reference>
<dbReference type="PROSITE" id="PS50801">
    <property type="entry name" value="STAS"/>
    <property type="match status" value="1"/>
</dbReference>
<evidence type="ECO:0000259" key="3">
    <source>
        <dbReference type="PROSITE" id="PS50801"/>
    </source>
</evidence>
<dbReference type="PANTHER" id="PTHR33495">
    <property type="entry name" value="ANTI-SIGMA FACTOR ANTAGONIST TM_1081-RELATED-RELATED"/>
    <property type="match status" value="1"/>
</dbReference>
<dbReference type="Gene3D" id="3.30.750.24">
    <property type="entry name" value="STAS domain"/>
    <property type="match status" value="1"/>
</dbReference>
<dbReference type="InterPro" id="IPR002645">
    <property type="entry name" value="STAS_dom"/>
</dbReference>
<dbReference type="EMBL" id="PYYB01000001">
    <property type="protein sequence ID" value="PTL59975.1"/>
    <property type="molecule type" value="Genomic_DNA"/>
</dbReference>
<dbReference type="RefSeq" id="WP_107568619.1">
    <property type="nucleotide sequence ID" value="NZ_PYYB01000001.1"/>
</dbReference>
<dbReference type="Pfam" id="PF01740">
    <property type="entry name" value="STAS"/>
    <property type="match status" value="1"/>
</dbReference>
<organism evidence="4 5">
    <name type="scientific">Paraconexibacter algicola</name>
    <dbReference type="NCBI Taxonomy" id="2133960"/>
    <lineage>
        <taxon>Bacteria</taxon>
        <taxon>Bacillati</taxon>
        <taxon>Actinomycetota</taxon>
        <taxon>Thermoleophilia</taxon>
        <taxon>Solirubrobacterales</taxon>
        <taxon>Paraconexibacteraceae</taxon>
        <taxon>Paraconexibacter</taxon>
    </lineage>
</organism>
<dbReference type="NCBIfam" id="TIGR00377">
    <property type="entry name" value="ant_ant_sig"/>
    <property type="match status" value="1"/>
</dbReference>
<accession>A0A2T4UL81</accession>
<sequence length="120" mass="12745">MHVRAEALRPDRVLVSASGPLDLATAPRLADVLRAESPGRNVIVDLSDATFIDSTGLAVLLNASRRAVARSTYLVVVCPQGPVLRMFELALLLETLRVVDSVAAALDALDAAENGPYRPV</sequence>
<comment type="caution">
    <text evidence="4">The sequence shown here is derived from an EMBL/GenBank/DDBJ whole genome shotgun (WGS) entry which is preliminary data.</text>
</comment>
<dbReference type="GO" id="GO:0043856">
    <property type="term" value="F:anti-sigma factor antagonist activity"/>
    <property type="evidence" value="ECO:0007669"/>
    <property type="project" value="InterPro"/>
</dbReference>
<name>A0A2T4UL81_9ACTN</name>
<dbReference type="InterPro" id="IPR003658">
    <property type="entry name" value="Anti-sigma_ant"/>
</dbReference>
<dbReference type="SUPFAM" id="SSF52091">
    <property type="entry name" value="SpoIIaa-like"/>
    <property type="match status" value="1"/>
</dbReference>
<dbReference type="AlphaFoldDB" id="A0A2T4UL81"/>
<comment type="similarity">
    <text evidence="1 2">Belongs to the anti-sigma-factor antagonist family.</text>
</comment>
<protein>
    <recommendedName>
        <fullName evidence="2">Anti-sigma factor antagonist</fullName>
    </recommendedName>
</protein>
<dbReference type="PANTHER" id="PTHR33495:SF2">
    <property type="entry name" value="ANTI-SIGMA FACTOR ANTAGONIST TM_1081-RELATED"/>
    <property type="match status" value="1"/>
</dbReference>
<dbReference type="Proteomes" id="UP000240739">
    <property type="component" value="Unassembled WGS sequence"/>
</dbReference>
<keyword evidence="5" id="KW-1185">Reference proteome</keyword>
<dbReference type="OrthoDB" id="9793697at2"/>
<gene>
    <name evidence="4" type="ORF">C7Y72_10120</name>
</gene>
<evidence type="ECO:0000313" key="4">
    <source>
        <dbReference type="EMBL" id="PTL59975.1"/>
    </source>
</evidence>